<dbReference type="PANTHER" id="PTHR41313">
    <property type="entry name" value="ADENINE-SPECIFIC METHYLTRANSFERASE"/>
    <property type="match status" value="1"/>
</dbReference>
<keyword evidence="3" id="KW-0547">Nucleotide-binding</keyword>
<dbReference type="InterPro" id="IPR052933">
    <property type="entry name" value="DNA_Protect_Modify"/>
</dbReference>
<dbReference type="PRINTS" id="PR00507">
    <property type="entry name" value="N12N6MTFRASE"/>
</dbReference>
<dbReference type="GO" id="GO:0032259">
    <property type="term" value="P:methylation"/>
    <property type="evidence" value="ECO:0007669"/>
    <property type="project" value="UniProtKB-KW"/>
</dbReference>
<evidence type="ECO:0000256" key="1">
    <source>
        <dbReference type="ARBA" id="ARBA00022603"/>
    </source>
</evidence>
<dbReference type="Pfam" id="PF04851">
    <property type="entry name" value="ResIII"/>
    <property type="match status" value="1"/>
</dbReference>
<keyword evidence="3" id="KW-0378">Hydrolase</keyword>
<keyword evidence="1" id="KW-0489">Methyltransferase</keyword>
<keyword evidence="3" id="KW-0067">ATP-binding</keyword>
<dbReference type="Gene3D" id="3.40.50.150">
    <property type="entry name" value="Vaccinia Virus protein VP39"/>
    <property type="match status" value="1"/>
</dbReference>
<keyword evidence="3" id="KW-0614">Plasmid</keyword>
<dbReference type="SMART" id="SM00487">
    <property type="entry name" value="DEXDc"/>
    <property type="match status" value="1"/>
</dbReference>
<dbReference type="InterPro" id="IPR001650">
    <property type="entry name" value="Helicase_C-like"/>
</dbReference>
<keyword evidence="2" id="KW-0808">Transferase</keyword>
<dbReference type="PANTHER" id="PTHR41313:SF1">
    <property type="entry name" value="DNA METHYLASE ADENINE-SPECIFIC DOMAIN-CONTAINING PROTEIN"/>
    <property type="match status" value="1"/>
</dbReference>
<dbReference type="Pfam" id="PF00271">
    <property type="entry name" value="Helicase_C"/>
    <property type="match status" value="1"/>
</dbReference>
<dbReference type="PROSITE" id="PS00092">
    <property type="entry name" value="N6_MTASE"/>
    <property type="match status" value="1"/>
</dbReference>
<geneLocation type="plasmid" evidence="4">
    <name>paeca1-b</name>
</geneLocation>
<dbReference type="InterPro" id="IPR029063">
    <property type="entry name" value="SAM-dependent_MTases_sf"/>
</dbReference>
<sequence>MIDVSKKRLRVLKMSFLNATAFLDYLFCPPLSGHKTTIIAKTVVQKIRNNLEAIKIVKRCLADGSLTVSDVERDALTQYAGWGQLSGLFEPVHPLHAELKSLVTQAEFAALEASVLTSYYTSEWTIDAMYRAVARLGVQEGPLLDFATGSGNFLTRRPATLASMKPFAVELDGLTGTIARLLNPAAKIYVNQPFEHVKLPNSGDFSLVIGNPPYCSVPARDRTFGTLPLHAYFLIRGLCELHHGGLMAVVVSSWVMDSKDSDARLSLSARGNLVAACRLPNSVFKGEGANVVTDILVFQACQHPDEKPSWIDTVEVNDEAGSSYRVNRLFVDRPELVAGKISAPGTFNVSCNVADPSRDLASVVTEILDIQTSNPLFFRKSTVPVARKGIVSTPAGMGDVGPYEFCQAPAGELMRRVADHVDENGVKVPTFQQCEFKSAKDRLRVTAMLRVKRVLASLINAEQSNASDASLRALRADLNATYDRFTADFGPFHASKNKSVLGEDPWYYRLRALELDYIAPISATVADNEGIAERKEQWSKGDLFTRRAITPLITPSYAANLADAVLISVSYKGEVDLSYIRDLVSFKGTDQELLHQLAEQSLAFAEPESGKLVIAAKYLSGYIPSKIEAAQGAAESDPQFAINVANLQLVMPSPIKAVDIFAPMNSRWLPNHFHADFIRHLVGQPKLNAQVTLIYNEYHVSHDSLPQTVLTSEWGTQRRDMTSLIIALLNNRAIEVRDPHPSISNTTVPNPDETMAAQHKAEEIKAAWESWVLDDAERRNEIELAYNAHFNGFVAPKYNGSHLPLAGSAVDLYHTQRNAIARIIHESCTLIDHAVGAGKTFTMIGAASELRRINKCERVVLVAPNHLVAQHATAAQFIFPGMNIFVLDKTMMTPATRRTALARLAMTDFDLCIIPLSVFGLIPAPHDLLVEMLEAEIDDLHRCLSELKNERISVRRMQTRIQRKEADLAELVKKRTDEMLDFADLRITTLIIDESQFGKNLSYSSSLQSVAGMGQASGSKRAFDLFIKSRAVLRAGGRYVEATGTPILNSVVEAHRHLRVMAEDFTQSAKLTHFDAFSAVFAQPVTDYELAASGRGYKMRTRISTFTNLTELQAIYSGFADVVTSEQLPNVLPKLADGRSAIPPLTGGKIIELVIEPNEHQENGFAEIVSAYSRVDNRENNPLKLLNRGRMLSLDARLVYPDAPDYQDSKINTVVRYLLEKYQTTTSVRGTQMVFMDRSIPARHRAGASKEWAAIFNLARQGDEEALERIEGLDELELTAMVCSSFSLYDELVEKLVEGGIPRNEIAVIHDYRTDTRKEALRDMMNEGQIRILLGSTELAGSGLNINRRLVSLVHFDLPYRPGDLAQRAGRIERQGNLLWANDPEFTIDIVVPITRRCLDAWQLGLLNTKQRFISRFRQLDSSVRHYTEQNESIDYAELSAIVADDPRILAHVKGKAKLRKLEAARNNWFRNRVRLDDQAQSLEQRSATLATKMQMIRADAANIAATAAELLITVDGVTYEKMGVDSTATDRLNITAAAPAVGSKYSRLNYRADIGSQHDMATYRGATLVYEKPYFAKLCFATEFTVRGPSGHHYELRNVERNSINAVMAAFVALVDNLPRLPNIATAQMATWAKNSTDYRTEAAKPFSAQAELDELIPFLRQLEKELADSATHSAHQVAA</sequence>
<proteinExistence type="predicted"/>
<evidence type="ECO:0000313" key="3">
    <source>
        <dbReference type="EMBL" id="QLI60282.1"/>
    </source>
</evidence>
<dbReference type="Proteomes" id="UP000266778">
    <property type="component" value="Plasmid pAeca1-b"/>
</dbReference>
<organism evidence="3 4">
    <name type="scientific">Aeromonas caviae</name>
    <name type="common">Aeromonas punctata</name>
    <dbReference type="NCBI Taxonomy" id="648"/>
    <lineage>
        <taxon>Bacteria</taxon>
        <taxon>Pseudomonadati</taxon>
        <taxon>Pseudomonadota</taxon>
        <taxon>Gammaproteobacteria</taxon>
        <taxon>Aeromonadales</taxon>
        <taxon>Aeromonadaceae</taxon>
        <taxon>Aeromonas</taxon>
    </lineage>
</organism>
<dbReference type="InterPro" id="IPR006935">
    <property type="entry name" value="Helicase/UvrB_N"/>
</dbReference>
<name>A0A7D5YQS9_AERCA</name>
<accession>A0A7D5YQS9</accession>
<dbReference type="GO" id="GO:0008168">
    <property type="term" value="F:methyltransferase activity"/>
    <property type="evidence" value="ECO:0007669"/>
    <property type="project" value="UniProtKB-KW"/>
</dbReference>
<dbReference type="InterPro" id="IPR002052">
    <property type="entry name" value="DNA_methylase_N6_adenine_CS"/>
</dbReference>
<gene>
    <name evidence="3" type="ORF">C1C91_22835</name>
</gene>
<dbReference type="InterPro" id="IPR027417">
    <property type="entry name" value="P-loop_NTPase"/>
</dbReference>
<dbReference type="SUPFAM" id="SSF53335">
    <property type="entry name" value="S-adenosyl-L-methionine-dependent methyltransferases"/>
    <property type="match status" value="1"/>
</dbReference>
<keyword evidence="3" id="KW-0347">Helicase</keyword>
<dbReference type="GO" id="GO:0003677">
    <property type="term" value="F:DNA binding"/>
    <property type="evidence" value="ECO:0007669"/>
    <property type="project" value="InterPro"/>
</dbReference>
<evidence type="ECO:0000256" key="2">
    <source>
        <dbReference type="ARBA" id="ARBA00022679"/>
    </source>
</evidence>
<dbReference type="GO" id="GO:0004386">
    <property type="term" value="F:helicase activity"/>
    <property type="evidence" value="ECO:0007669"/>
    <property type="project" value="UniProtKB-KW"/>
</dbReference>
<dbReference type="SUPFAM" id="SSF52540">
    <property type="entry name" value="P-loop containing nucleoside triphosphate hydrolases"/>
    <property type="match status" value="2"/>
</dbReference>
<dbReference type="GO" id="GO:0016787">
    <property type="term" value="F:hydrolase activity"/>
    <property type="evidence" value="ECO:0007669"/>
    <property type="project" value="InterPro"/>
</dbReference>
<dbReference type="InterPro" id="IPR014001">
    <property type="entry name" value="Helicase_ATP-bd"/>
</dbReference>
<protein>
    <submittedName>
        <fullName evidence="3">DEAD/DEAH box helicase family protein</fullName>
    </submittedName>
</protein>
<reference evidence="3 4" key="1">
    <citation type="submission" date="2019-04" db="EMBL/GenBank/DDBJ databases">
        <title>Novel transposon Tn6433 variants accelerate the dissemination of tet(E) in Aeromonas under oxytetracycline stresses.</title>
        <authorList>
            <person name="Shi Y."/>
            <person name="Tian Z."/>
            <person name="Zhang Y."/>
            <person name="Zhang H."/>
            <person name="Yang M."/>
        </authorList>
    </citation>
    <scope>NUCLEOTIDE SEQUENCE [LARGE SCALE GENOMIC DNA]</scope>
    <source>
        <strain evidence="3 4">T25-39</strain>
        <plasmid evidence="4">paeca1-b</plasmid>
    </source>
</reference>
<dbReference type="GO" id="GO:0005524">
    <property type="term" value="F:ATP binding"/>
    <property type="evidence" value="ECO:0007669"/>
    <property type="project" value="InterPro"/>
</dbReference>
<dbReference type="Gene3D" id="3.40.50.300">
    <property type="entry name" value="P-loop containing nucleotide triphosphate hydrolases"/>
    <property type="match status" value="2"/>
</dbReference>
<evidence type="ECO:0000313" key="4">
    <source>
        <dbReference type="Proteomes" id="UP000266778"/>
    </source>
</evidence>
<dbReference type="PROSITE" id="PS51194">
    <property type="entry name" value="HELICASE_CTER"/>
    <property type="match status" value="1"/>
</dbReference>
<dbReference type="EMBL" id="CP039627">
    <property type="protein sequence ID" value="QLI60282.1"/>
    <property type="molecule type" value="Genomic_DNA"/>
</dbReference>